<protein>
    <submittedName>
        <fullName evidence="3">N-methyl-L-tryptophan oxidase</fullName>
        <ecNumber evidence="3">1.5.3.-</ecNumber>
    </submittedName>
</protein>
<dbReference type="GO" id="GO:0055130">
    <property type="term" value="P:D-alanine catabolic process"/>
    <property type="evidence" value="ECO:0007669"/>
    <property type="project" value="TreeGrafter"/>
</dbReference>
<proteinExistence type="inferred from homology"/>
<dbReference type="PATRIC" id="fig|1458307.3.peg.1175"/>
<dbReference type="Gene3D" id="3.30.9.10">
    <property type="entry name" value="D-Amino Acid Oxidase, subunit A, domain 2"/>
    <property type="match status" value="1"/>
</dbReference>
<sequence>MSNSKQEKRSWNACSTALVKFPISDANPIEHSAALPERVDVVIIGGGIIGVSAAIYLNRLGQRVVLLEKGRIAGEQSSRNWGWIRQQGRDPDELPIMVEASRLWRELSAQTGDTIGLVQGGLTYMAQDDAEYEKFAAWMPHAKANGVDSRMLNRSELADLIPDAKCNWAGGIYTASDMRAEPWVAVPTLARLAVSEGVTILEGCAARGVETSAGQITAVVSEQGTINTPQVVVAGGAWSSLFLRNAGVNVPQLSVRASVVAVDGAPMTYQGGGADSKIAFRTRADGGYSLAAGEFHEFFIGPDAFRAFGKYLTQIKHDPFGTRYFPAAPKGYPDAWGTPRRWALDEQSPFERMRVLNPKPNAKKCASLVSDFAELFPNLGPIKAKAAWAGMIDTMPDLVPVVDRVENVGGLTIATGMSGHGFGIGPAIGRILADVVTGKDAGYDLSRFRISRFSDGSKIVLGPAI</sequence>
<dbReference type="EC" id="1.5.3.-" evidence="3"/>
<dbReference type="PANTHER" id="PTHR13847:SF280">
    <property type="entry name" value="D-AMINO ACID DEHYDROGENASE"/>
    <property type="match status" value="1"/>
</dbReference>
<evidence type="ECO:0000256" key="1">
    <source>
        <dbReference type="ARBA" id="ARBA00009410"/>
    </source>
</evidence>
<dbReference type="InterPro" id="IPR006076">
    <property type="entry name" value="FAD-dep_OxRdtase"/>
</dbReference>
<dbReference type="SUPFAM" id="SSF51905">
    <property type="entry name" value="FAD/NAD(P)-binding domain"/>
    <property type="match status" value="1"/>
</dbReference>
<evidence type="ECO:0000313" key="4">
    <source>
        <dbReference type="Proteomes" id="UP000067444"/>
    </source>
</evidence>
<dbReference type="EMBL" id="CP012160">
    <property type="protein sequence ID" value="AKS45716.1"/>
    <property type="molecule type" value="Genomic_DNA"/>
</dbReference>
<dbReference type="GO" id="GO:0005886">
    <property type="term" value="C:plasma membrane"/>
    <property type="evidence" value="ECO:0007669"/>
    <property type="project" value="TreeGrafter"/>
</dbReference>
<dbReference type="GO" id="GO:0005737">
    <property type="term" value="C:cytoplasm"/>
    <property type="evidence" value="ECO:0007669"/>
    <property type="project" value="TreeGrafter"/>
</dbReference>
<keyword evidence="4" id="KW-1185">Reference proteome</keyword>
<dbReference type="InterPro" id="IPR036188">
    <property type="entry name" value="FAD/NAD-bd_sf"/>
</dbReference>
<organism evidence="3 4">
    <name type="scientific">Octadecabacter temperatus</name>
    <dbReference type="NCBI Taxonomy" id="1458307"/>
    <lineage>
        <taxon>Bacteria</taxon>
        <taxon>Pseudomonadati</taxon>
        <taxon>Pseudomonadota</taxon>
        <taxon>Alphaproteobacteria</taxon>
        <taxon>Rhodobacterales</taxon>
        <taxon>Roseobacteraceae</taxon>
        <taxon>Octadecabacter</taxon>
    </lineage>
</organism>
<dbReference type="STRING" id="1458307.OSB_11600"/>
<dbReference type="GO" id="GO:0008718">
    <property type="term" value="F:D-amino-acid dehydrogenase activity"/>
    <property type="evidence" value="ECO:0007669"/>
    <property type="project" value="TreeGrafter"/>
</dbReference>
<dbReference type="Proteomes" id="UP000067444">
    <property type="component" value="Chromosome"/>
</dbReference>
<dbReference type="Gene3D" id="3.50.50.60">
    <property type="entry name" value="FAD/NAD(P)-binding domain"/>
    <property type="match status" value="2"/>
</dbReference>
<dbReference type="KEGG" id="otm:OSB_11600"/>
<reference evidence="3 4" key="1">
    <citation type="journal article" date="2015" name="Genome Announc.">
        <title>Closed Genome Sequence of Octadecabacter temperatus SB1, the First Mesophilic Species of the Genus Octadecabacter.</title>
        <authorList>
            <person name="Voget S."/>
            <person name="Billerbeck S."/>
            <person name="Simon M."/>
            <person name="Daniel R."/>
        </authorList>
    </citation>
    <scope>NUCLEOTIDE SEQUENCE [LARGE SCALE GENOMIC DNA]</scope>
    <source>
        <strain evidence="3 4">SB1</strain>
    </source>
</reference>
<accession>A0A0K0Y4B4</accession>
<dbReference type="Pfam" id="PF01266">
    <property type="entry name" value="DAO"/>
    <property type="match status" value="1"/>
</dbReference>
<name>A0A0K0Y4B4_9RHOB</name>
<gene>
    <name evidence="3" type="primary">solA</name>
    <name evidence="3" type="ORF">OSB_11600</name>
</gene>
<evidence type="ECO:0000313" key="3">
    <source>
        <dbReference type="EMBL" id="AKS45716.1"/>
    </source>
</evidence>
<evidence type="ECO:0000256" key="2">
    <source>
        <dbReference type="ARBA" id="ARBA00023002"/>
    </source>
</evidence>
<dbReference type="PANTHER" id="PTHR13847">
    <property type="entry name" value="SARCOSINE DEHYDROGENASE-RELATED"/>
    <property type="match status" value="1"/>
</dbReference>
<comment type="similarity">
    <text evidence="1">Belongs to the DadA oxidoreductase family.</text>
</comment>
<dbReference type="AlphaFoldDB" id="A0A0K0Y4B4"/>
<keyword evidence="2 3" id="KW-0560">Oxidoreductase</keyword>